<dbReference type="Proteomes" id="UP001560045">
    <property type="component" value="Unassembled WGS sequence"/>
</dbReference>
<protein>
    <submittedName>
        <fullName evidence="2">TadE family type IV pilus minor pilin</fullName>
    </submittedName>
</protein>
<keyword evidence="3" id="KW-1185">Reference proteome</keyword>
<proteinExistence type="predicted"/>
<organism evidence="2 3">
    <name type="scientific">Geodermatophilus maliterrae</name>
    <dbReference type="NCBI Taxonomy" id="3162531"/>
    <lineage>
        <taxon>Bacteria</taxon>
        <taxon>Bacillati</taxon>
        <taxon>Actinomycetota</taxon>
        <taxon>Actinomycetes</taxon>
        <taxon>Geodermatophilales</taxon>
        <taxon>Geodermatophilaceae</taxon>
        <taxon>Geodermatophilus</taxon>
    </lineage>
</organism>
<feature type="domain" description="TadE-like" evidence="1">
    <location>
        <begin position="2"/>
        <end position="42"/>
    </location>
</feature>
<sequence length="115" mass="10947">MVTAETAVVLPVLLLVLAAVVAAVVVVGAQLRCVDAAREGARAAARGEDPAVVRAVTASAAPDGAVTTVSVEGAEVRVTVSAEVAPLGAVRLGVGVAATAVARLEPGVVASGGGG</sequence>
<dbReference type="EMBL" id="JBFNXQ010000040">
    <property type="protein sequence ID" value="MEX5719418.1"/>
    <property type="molecule type" value="Genomic_DNA"/>
</dbReference>
<dbReference type="Pfam" id="PF07811">
    <property type="entry name" value="TadE"/>
    <property type="match status" value="1"/>
</dbReference>
<name>A0ABV3XH14_9ACTN</name>
<dbReference type="RefSeq" id="WP_369207233.1">
    <property type="nucleotide sequence ID" value="NZ_JBFNXQ010000040.1"/>
</dbReference>
<dbReference type="InterPro" id="IPR049790">
    <property type="entry name" value="Rv3655c/TadE"/>
</dbReference>
<evidence type="ECO:0000313" key="2">
    <source>
        <dbReference type="EMBL" id="MEX5719418.1"/>
    </source>
</evidence>
<evidence type="ECO:0000313" key="3">
    <source>
        <dbReference type="Proteomes" id="UP001560045"/>
    </source>
</evidence>
<reference evidence="2 3" key="1">
    <citation type="submission" date="2024-06" db="EMBL/GenBank/DDBJ databases">
        <title>Draft genome sequence of Geodermatophilus badlandi, a novel member of the Geodermatophilaceae isolated from badland sedimentary rocks in the Red desert, Wyoming, USA.</title>
        <authorList>
            <person name="Ben Tekaya S."/>
            <person name="Nouioui I."/>
            <person name="Flores G.M."/>
            <person name="Shaal M.N."/>
            <person name="Bredoire F."/>
            <person name="Basile F."/>
            <person name="Van Diepen L."/>
            <person name="Ward N.L."/>
        </authorList>
    </citation>
    <scope>NUCLEOTIDE SEQUENCE [LARGE SCALE GENOMIC DNA]</scope>
    <source>
        <strain evidence="2 3">WL48A</strain>
    </source>
</reference>
<accession>A0ABV3XH14</accession>
<gene>
    <name evidence="2" type="ORF">ABQ292_13720</name>
</gene>
<dbReference type="InterPro" id="IPR012495">
    <property type="entry name" value="TadE-like_dom"/>
</dbReference>
<dbReference type="NCBIfam" id="NF041390">
    <property type="entry name" value="TadE_Rv3655c"/>
    <property type="match status" value="1"/>
</dbReference>
<evidence type="ECO:0000259" key="1">
    <source>
        <dbReference type="Pfam" id="PF07811"/>
    </source>
</evidence>
<comment type="caution">
    <text evidence="2">The sequence shown here is derived from an EMBL/GenBank/DDBJ whole genome shotgun (WGS) entry which is preliminary data.</text>
</comment>